<reference evidence="6 7" key="1">
    <citation type="submission" date="2018-12" db="EMBL/GenBank/DDBJ databases">
        <title>Complete genome sequence of Flaviflexus sp. H23T48.</title>
        <authorList>
            <person name="Bae J.-W."/>
            <person name="Lee J.-Y."/>
        </authorList>
    </citation>
    <scope>NUCLEOTIDE SEQUENCE [LARGE SCALE GENOMIC DNA]</scope>
    <source>
        <strain evidence="6 7">H23T48</strain>
    </source>
</reference>
<dbReference type="Proteomes" id="UP000280344">
    <property type="component" value="Chromosome"/>
</dbReference>
<evidence type="ECO:0000259" key="4">
    <source>
        <dbReference type="Pfam" id="PF00534"/>
    </source>
</evidence>
<dbReference type="EMBL" id="CP034593">
    <property type="protein sequence ID" value="AZQ77964.1"/>
    <property type="molecule type" value="Genomic_DNA"/>
</dbReference>
<evidence type="ECO:0000313" key="7">
    <source>
        <dbReference type="Proteomes" id="UP000280344"/>
    </source>
</evidence>
<dbReference type="SUPFAM" id="SSF53756">
    <property type="entry name" value="UDP-Glycosyltransferase/glycogen phosphorylase"/>
    <property type="match status" value="1"/>
</dbReference>
<proteinExistence type="predicted"/>
<evidence type="ECO:0000256" key="2">
    <source>
        <dbReference type="ARBA" id="ARBA00022679"/>
    </source>
</evidence>
<organism evidence="6 7">
    <name type="scientific">Flaviflexus ciconiae</name>
    <dbReference type="NCBI Taxonomy" id="2496867"/>
    <lineage>
        <taxon>Bacteria</taxon>
        <taxon>Bacillati</taxon>
        <taxon>Actinomycetota</taxon>
        <taxon>Actinomycetes</taxon>
        <taxon>Actinomycetales</taxon>
        <taxon>Actinomycetaceae</taxon>
        <taxon>Flaviflexus</taxon>
    </lineage>
</organism>
<dbReference type="KEGG" id="flh:EJ997_12055"/>
<evidence type="ECO:0000313" key="6">
    <source>
        <dbReference type="EMBL" id="AZQ77964.1"/>
    </source>
</evidence>
<dbReference type="Gene3D" id="3.40.50.2000">
    <property type="entry name" value="Glycogen Phosphorylase B"/>
    <property type="match status" value="2"/>
</dbReference>
<feature type="domain" description="Glycosyl transferase family 1" evidence="4">
    <location>
        <begin position="234"/>
        <end position="395"/>
    </location>
</feature>
<dbReference type="OrthoDB" id="9810929at2"/>
<evidence type="ECO:0000256" key="3">
    <source>
        <dbReference type="SAM" id="MobiDB-lite"/>
    </source>
</evidence>
<feature type="region of interest" description="Disordered" evidence="3">
    <location>
        <begin position="193"/>
        <end position="218"/>
    </location>
</feature>
<sequence>MAVPGAGEAGGLNVYLLNSAKELARLGHRIHIVTRKDRRELPEVEPIFDGVTAHYLEAGPREPVSKSDSERLIEPFESALDTWVQHSQVDIIHSHHWFAGVAAIPVANRHAIPHIQSYHSLAAPAGAGWEAGEKAESPGRIVGERQIAATSDLIIAVSEFEKNLIVSRYNADPANIAVASPGVDHVTFAPISEKETKPGHAGHRNSGASSARADGVQERVKGAEPSGANIPAEVSEPTIVFAGRIHPLKGADLVVRALSLMNPDSRPKLIISGEPASGYDDYLDEVRTLVTHLGTGLKVEFRPSLTREGLAELIGRSLFLINPSHLETYGIINVEAAACGVPVIATKTGGMVESVLDRQTGYLIDSRDPTEWARTMESLAHDPARRAELGAAGRRFALTRGWDNVARELTAIYLGEAG</sequence>
<name>A0A3S9Q061_9ACTO</name>
<gene>
    <name evidence="6" type="ORF">EJ997_12055</name>
</gene>
<dbReference type="Pfam" id="PF13439">
    <property type="entry name" value="Glyco_transf_4"/>
    <property type="match status" value="1"/>
</dbReference>
<dbReference type="Pfam" id="PF00534">
    <property type="entry name" value="Glycos_transf_1"/>
    <property type="match status" value="1"/>
</dbReference>
<accession>A0A3S9Q061</accession>
<dbReference type="AlphaFoldDB" id="A0A3S9Q061"/>
<dbReference type="GO" id="GO:0016757">
    <property type="term" value="F:glycosyltransferase activity"/>
    <property type="evidence" value="ECO:0007669"/>
    <property type="project" value="UniProtKB-KW"/>
</dbReference>
<dbReference type="InterPro" id="IPR001296">
    <property type="entry name" value="Glyco_trans_1"/>
</dbReference>
<keyword evidence="2 6" id="KW-0808">Transferase</keyword>
<dbReference type="PANTHER" id="PTHR12526:SF635">
    <property type="entry name" value="GLYCOSYL TRANSFERASE GROUP 1"/>
    <property type="match status" value="1"/>
</dbReference>
<evidence type="ECO:0000256" key="1">
    <source>
        <dbReference type="ARBA" id="ARBA00022676"/>
    </source>
</evidence>
<feature type="domain" description="Glycosyltransferase subfamily 4-like N-terminal" evidence="5">
    <location>
        <begin position="10"/>
        <end position="185"/>
    </location>
</feature>
<dbReference type="PANTHER" id="PTHR12526">
    <property type="entry name" value="GLYCOSYLTRANSFERASE"/>
    <property type="match status" value="1"/>
</dbReference>
<protein>
    <submittedName>
        <fullName evidence="6">Glycosyltransferase</fullName>
    </submittedName>
</protein>
<dbReference type="InterPro" id="IPR028098">
    <property type="entry name" value="Glyco_trans_4-like_N"/>
</dbReference>
<keyword evidence="7" id="KW-1185">Reference proteome</keyword>
<keyword evidence="1" id="KW-0328">Glycosyltransferase</keyword>
<evidence type="ECO:0000259" key="5">
    <source>
        <dbReference type="Pfam" id="PF13439"/>
    </source>
</evidence>
<dbReference type="RefSeq" id="WP_126704766.1">
    <property type="nucleotide sequence ID" value="NZ_CP034593.1"/>
</dbReference>